<name>A0A0R3UKM1_MESCO</name>
<dbReference type="AlphaFoldDB" id="A0A0R3UKM1"/>
<dbReference type="InterPro" id="IPR041569">
    <property type="entry name" value="AAA_lid_3"/>
</dbReference>
<dbReference type="PANTHER" id="PTHR43655:SF2">
    <property type="entry name" value="AFG3 LIKE MATRIX AAA PEPTIDASE SUBUNIT 2, ISOFORM A"/>
    <property type="match status" value="1"/>
</dbReference>
<keyword evidence="20" id="KW-1185">Reference proteome</keyword>
<reference evidence="19 20" key="1">
    <citation type="submission" date="2018-10" db="EMBL/GenBank/DDBJ databases">
        <authorList>
            <consortium name="Pathogen Informatics"/>
        </authorList>
    </citation>
    <scope>NUCLEOTIDE SEQUENCE [LARGE SCALE GENOMIC DNA]</scope>
</reference>
<dbReference type="Pfam" id="PF17862">
    <property type="entry name" value="AAA_lid_3"/>
    <property type="match status" value="1"/>
</dbReference>
<keyword evidence="7" id="KW-0479">Metal-binding</keyword>
<evidence type="ECO:0000256" key="8">
    <source>
        <dbReference type="ARBA" id="ARBA00022741"/>
    </source>
</evidence>
<evidence type="ECO:0000256" key="15">
    <source>
        <dbReference type="ARBA" id="ARBA00023136"/>
    </source>
</evidence>
<dbReference type="Gene3D" id="1.10.8.60">
    <property type="match status" value="1"/>
</dbReference>
<dbReference type="SMART" id="SM00382">
    <property type="entry name" value="AAA"/>
    <property type="match status" value="1"/>
</dbReference>
<keyword evidence="8" id="KW-0547">Nucleotide-binding</keyword>
<comment type="similarity">
    <text evidence="4">In the N-terminal section; belongs to the AAA ATPase family.</text>
</comment>
<keyword evidence="13" id="KW-0482">Metalloprotease</keyword>
<gene>
    <name evidence="19" type="ORF">MCOS_LOCUS8152</name>
</gene>
<dbReference type="GO" id="GO:0016887">
    <property type="term" value="F:ATP hydrolysis activity"/>
    <property type="evidence" value="ECO:0007669"/>
    <property type="project" value="InterPro"/>
</dbReference>
<dbReference type="InterPro" id="IPR027417">
    <property type="entry name" value="P-loop_NTPase"/>
</dbReference>
<feature type="region of interest" description="Disordered" evidence="16">
    <location>
        <begin position="52"/>
        <end position="76"/>
    </location>
</feature>
<reference evidence="21" key="2">
    <citation type="submission" date="2019-11" db="UniProtKB">
        <authorList>
            <consortium name="WormBaseParasite"/>
        </authorList>
    </citation>
    <scope>IDENTIFICATION</scope>
</reference>
<dbReference type="InterPro" id="IPR000642">
    <property type="entry name" value="Peptidase_M41"/>
</dbReference>
<dbReference type="CDD" id="cd19501">
    <property type="entry name" value="RecA-like_FtsH"/>
    <property type="match status" value="1"/>
</dbReference>
<protein>
    <submittedName>
        <fullName evidence="21">AAA domain-containing protein</fullName>
    </submittedName>
</protein>
<dbReference type="GO" id="GO:0034982">
    <property type="term" value="P:mitochondrial protein processing"/>
    <property type="evidence" value="ECO:0007669"/>
    <property type="project" value="TreeGrafter"/>
</dbReference>
<dbReference type="PANTHER" id="PTHR43655">
    <property type="entry name" value="ATP-DEPENDENT PROTEASE"/>
    <property type="match status" value="1"/>
</dbReference>
<dbReference type="HAMAP" id="MF_01458">
    <property type="entry name" value="FtsH"/>
    <property type="match status" value="1"/>
</dbReference>
<feature type="transmembrane region" description="Helical" evidence="17">
    <location>
        <begin position="239"/>
        <end position="256"/>
    </location>
</feature>
<feature type="region of interest" description="Disordered" evidence="16">
    <location>
        <begin position="736"/>
        <end position="769"/>
    </location>
</feature>
<evidence type="ECO:0000256" key="7">
    <source>
        <dbReference type="ARBA" id="ARBA00022723"/>
    </source>
</evidence>
<evidence type="ECO:0000256" key="16">
    <source>
        <dbReference type="SAM" id="MobiDB-lite"/>
    </source>
</evidence>
<dbReference type="Pfam" id="PF01434">
    <property type="entry name" value="Peptidase_M41"/>
    <property type="match status" value="1"/>
</dbReference>
<evidence type="ECO:0000256" key="12">
    <source>
        <dbReference type="ARBA" id="ARBA00022989"/>
    </source>
</evidence>
<evidence type="ECO:0000256" key="13">
    <source>
        <dbReference type="ARBA" id="ARBA00023049"/>
    </source>
</evidence>
<evidence type="ECO:0000256" key="10">
    <source>
        <dbReference type="ARBA" id="ARBA00022833"/>
    </source>
</evidence>
<comment type="similarity">
    <text evidence="3">In the C-terminal section; belongs to the peptidase M41 family.</text>
</comment>
<evidence type="ECO:0000256" key="11">
    <source>
        <dbReference type="ARBA" id="ARBA00022840"/>
    </source>
</evidence>
<dbReference type="InterPro" id="IPR003593">
    <property type="entry name" value="AAA+_ATPase"/>
</dbReference>
<feature type="domain" description="AAA+ ATPase" evidence="18">
    <location>
        <begin position="326"/>
        <end position="464"/>
    </location>
</feature>
<dbReference type="SUPFAM" id="SSF140990">
    <property type="entry name" value="FtsH protease domain-like"/>
    <property type="match status" value="1"/>
</dbReference>
<dbReference type="FunFam" id="3.40.50.300:FF:000001">
    <property type="entry name" value="ATP-dependent zinc metalloprotease FtsH"/>
    <property type="match status" value="1"/>
</dbReference>
<keyword evidence="11" id="KW-0067">ATP-binding</keyword>
<dbReference type="InterPro" id="IPR050928">
    <property type="entry name" value="ATP-dep_Zn_Metalloprotease"/>
</dbReference>
<sequence length="769" mass="84166">MQQAGVLVSLILPKSCRSAITLFPRHGSTYIATPRFFRRLLSQRPISIWKFAEEQGSKKKPSGSPETEAGAGRGGPKTKIEFQFSFGNSGASGGGSKGSQQPRSWNVGPWIIAGVLGVGAVMGYNASRYQKVSWKEFAENFLRPGRIHHLDVVNKEWVRVYLQPPGFGRSGDGDSGDAYGISSGASVSPSSSNEPIYWFEIGAVDTFERSLRELEANLGVDPINRVPINYKSQFRPSDFLYMAFYAALIGAAIYSFRSTSGGVVRKPGMGSSLFNFGQSPVRLIEKDKIGVSFSDVAGCEEAKLEIIEFVNFLKNPGRYEALGAKIPRGAILKGPPGTGKTLLAKATAGEANVPFLSVSGSEFLEMFVGVGPKRVRDMFSQARSKAPCILFIDEIDAIGGKRSGSSFGHQERENTLNQLLVEMDGFTTQENVVVLAATNRIDILDPALLRPGRFDRQIYVSLPDIKGRASIFKVHLKPLKSALDKVEVARRMAARTPGFSGADIASVCNEAALIAARLDAKSVDLTHFDAAIDRVIAGLEKKSQVLQPEEKKTVAYHEAGHATVGWFLEHCNPLLKVSIIPRGKALGYAQYQPRDAYLHTQPQMLDEMCLALGGRASEQVFFGKVGSGAMDDLQRVTRSAYAQVVQLGFSPKIGNLSFDLPQQGEPVMTKPYSEHTAQVIDEEVRDIVAKAYERTIKLVEQHKEHVEALALRLLEKEQLQKEDLIEVLGPRPFKEKSTYEELVGSGPLDEDTDLPPGLKDWNKEPEPSA</sequence>
<keyword evidence="12 17" id="KW-1133">Transmembrane helix</keyword>
<organism evidence="19 20">
    <name type="scientific">Mesocestoides corti</name>
    <name type="common">Flatworm</name>
    <dbReference type="NCBI Taxonomy" id="53468"/>
    <lineage>
        <taxon>Eukaryota</taxon>
        <taxon>Metazoa</taxon>
        <taxon>Spiralia</taxon>
        <taxon>Lophotrochozoa</taxon>
        <taxon>Platyhelminthes</taxon>
        <taxon>Cestoda</taxon>
        <taxon>Eucestoda</taxon>
        <taxon>Cyclophyllidea</taxon>
        <taxon>Mesocestoididae</taxon>
        <taxon>Mesocestoides</taxon>
    </lineage>
</organism>
<dbReference type="EMBL" id="UXSR01005460">
    <property type="protein sequence ID" value="VDD82149.1"/>
    <property type="molecule type" value="Genomic_DNA"/>
</dbReference>
<dbReference type="GO" id="GO:0004176">
    <property type="term" value="F:ATP-dependent peptidase activity"/>
    <property type="evidence" value="ECO:0007669"/>
    <property type="project" value="InterPro"/>
</dbReference>
<dbReference type="NCBIfam" id="TIGR01241">
    <property type="entry name" value="FtsH_fam"/>
    <property type="match status" value="1"/>
</dbReference>
<proteinExistence type="inferred from homology"/>
<dbReference type="Pfam" id="PF00004">
    <property type="entry name" value="AAA"/>
    <property type="match status" value="1"/>
</dbReference>
<dbReference type="PROSITE" id="PS00674">
    <property type="entry name" value="AAA"/>
    <property type="match status" value="1"/>
</dbReference>
<dbReference type="InterPro" id="IPR003960">
    <property type="entry name" value="ATPase_AAA_CS"/>
</dbReference>
<evidence type="ECO:0000313" key="20">
    <source>
        <dbReference type="Proteomes" id="UP000267029"/>
    </source>
</evidence>
<dbReference type="InterPro" id="IPR003959">
    <property type="entry name" value="ATPase_AAA_core"/>
</dbReference>
<dbReference type="Gene3D" id="1.20.58.760">
    <property type="entry name" value="Peptidase M41"/>
    <property type="match status" value="1"/>
</dbReference>
<dbReference type="FunFam" id="1.10.8.60:FF:000019">
    <property type="entry name" value="AFG3-like AAA ATPase 2"/>
    <property type="match status" value="1"/>
</dbReference>
<accession>A0A0R3UKM1</accession>
<dbReference type="OrthoDB" id="1413014at2759"/>
<comment type="cofactor">
    <cofactor evidence="1">
        <name>Zn(2+)</name>
        <dbReference type="ChEBI" id="CHEBI:29105"/>
    </cofactor>
</comment>
<comment type="subcellular location">
    <subcellularLocation>
        <location evidence="2">Mitochondrion membrane</location>
        <topology evidence="2">Multi-pass membrane protein</topology>
    </subcellularLocation>
</comment>
<dbReference type="Gene3D" id="3.40.1690.20">
    <property type="match status" value="1"/>
</dbReference>
<dbReference type="FunFam" id="1.20.58.760:FF:000003">
    <property type="entry name" value="AFG3-like AAA ATPase 2"/>
    <property type="match status" value="1"/>
</dbReference>
<evidence type="ECO:0000256" key="1">
    <source>
        <dbReference type="ARBA" id="ARBA00001947"/>
    </source>
</evidence>
<dbReference type="GO" id="GO:0046872">
    <property type="term" value="F:metal ion binding"/>
    <property type="evidence" value="ECO:0007669"/>
    <property type="project" value="UniProtKB-KW"/>
</dbReference>
<keyword evidence="6 17" id="KW-0812">Transmembrane</keyword>
<dbReference type="WBParaSite" id="MCU_005287-RA">
    <property type="protein sequence ID" value="MCU_005287-RA"/>
    <property type="gene ID" value="MCU_005287"/>
</dbReference>
<evidence type="ECO:0000256" key="5">
    <source>
        <dbReference type="ARBA" id="ARBA00022670"/>
    </source>
</evidence>
<evidence type="ECO:0000256" key="4">
    <source>
        <dbReference type="ARBA" id="ARBA00010550"/>
    </source>
</evidence>
<dbReference type="STRING" id="53468.A0A0R3UKM1"/>
<feature type="compositionally biased region" description="Basic and acidic residues" evidence="16">
    <location>
        <begin position="760"/>
        <end position="769"/>
    </location>
</feature>
<evidence type="ECO:0000256" key="9">
    <source>
        <dbReference type="ARBA" id="ARBA00022801"/>
    </source>
</evidence>
<evidence type="ECO:0000256" key="2">
    <source>
        <dbReference type="ARBA" id="ARBA00004225"/>
    </source>
</evidence>
<evidence type="ECO:0000259" key="18">
    <source>
        <dbReference type="SMART" id="SM00382"/>
    </source>
</evidence>
<evidence type="ECO:0000256" key="17">
    <source>
        <dbReference type="SAM" id="Phobius"/>
    </source>
</evidence>
<keyword evidence="10" id="KW-0862">Zinc</keyword>
<dbReference type="Proteomes" id="UP000267029">
    <property type="component" value="Unassembled WGS sequence"/>
</dbReference>
<feature type="transmembrane region" description="Helical" evidence="17">
    <location>
        <begin position="107"/>
        <end position="126"/>
    </location>
</feature>
<dbReference type="GO" id="GO:0004222">
    <property type="term" value="F:metalloendopeptidase activity"/>
    <property type="evidence" value="ECO:0007669"/>
    <property type="project" value="InterPro"/>
</dbReference>
<keyword evidence="14" id="KW-0496">Mitochondrion</keyword>
<evidence type="ECO:0000256" key="14">
    <source>
        <dbReference type="ARBA" id="ARBA00023128"/>
    </source>
</evidence>
<dbReference type="GO" id="GO:0005524">
    <property type="term" value="F:ATP binding"/>
    <property type="evidence" value="ECO:0007669"/>
    <property type="project" value="UniProtKB-KW"/>
</dbReference>
<keyword evidence="9" id="KW-0378">Hydrolase</keyword>
<keyword evidence="5" id="KW-0645">Protease</keyword>
<evidence type="ECO:0000256" key="3">
    <source>
        <dbReference type="ARBA" id="ARBA00010044"/>
    </source>
</evidence>
<evidence type="ECO:0000256" key="6">
    <source>
        <dbReference type="ARBA" id="ARBA00022692"/>
    </source>
</evidence>
<keyword evidence="15 17" id="KW-0472">Membrane</keyword>
<dbReference type="InterPro" id="IPR005936">
    <property type="entry name" value="FtsH"/>
</dbReference>
<evidence type="ECO:0000313" key="19">
    <source>
        <dbReference type="EMBL" id="VDD82149.1"/>
    </source>
</evidence>
<dbReference type="SUPFAM" id="SSF52540">
    <property type="entry name" value="P-loop containing nucleoside triphosphate hydrolases"/>
    <property type="match status" value="1"/>
</dbReference>
<dbReference type="Gene3D" id="3.40.50.300">
    <property type="entry name" value="P-loop containing nucleotide triphosphate hydrolases"/>
    <property type="match status" value="1"/>
</dbReference>
<dbReference type="GO" id="GO:0005745">
    <property type="term" value="C:m-AAA complex"/>
    <property type="evidence" value="ECO:0007669"/>
    <property type="project" value="TreeGrafter"/>
</dbReference>
<dbReference type="InterPro" id="IPR037219">
    <property type="entry name" value="Peptidase_M41-like"/>
</dbReference>
<evidence type="ECO:0000313" key="21">
    <source>
        <dbReference type="WBParaSite" id="MCU_005287-RA"/>
    </source>
</evidence>